<evidence type="ECO:0000259" key="10">
    <source>
        <dbReference type="Pfam" id="PF02838"/>
    </source>
</evidence>
<accession>A0A8J3RPA9</accession>
<evidence type="ECO:0000256" key="4">
    <source>
        <dbReference type="ARBA" id="ARBA00022801"/>
    </source>
</evidence>
<dbReference type="Gene3D" id="3.30.379.10">
    <property type="entry name" value="Chitobiase/beta-hexosaminidase domain 2-like"/>
    <property type="match status" value="1"/>
</dbReference>
<dbReference type="GO" id="GO:0005975">
    <property type="term" value="P:carbohydrate metabolic process"/>
    <property type="evidence" value="ECO:0007669"/>
    <property type="project" value="InterPro"/>
</dbReference>
<dbReference type="AlphaFoldDB" id="A0A8J3RPA9"/>
<dbReference type="InterPro" id="IPR029018">
    <property type="entry name" value="Hex-like_dom2"/>
</dbReference>
<evidence type="ECO:0000313" key="11">
    <source>
        <dbReference type="EMBL" id="GIH77442.1"/>
    </source>
</evidence>
<feature type="compositionally biased region" description="Low complexity" evidence="7">
    <location>
        <begin position="97"/>
        <end position="109"/>
    </location>
</feature>
<evidence type="ECO:0000256" key="7">
    <source>
        <dbReference type="SAM" id="MobiDB-lite"/>
    </source>
</evidence>
<dbReference type="Pfam" id="PF00728">
    <property type="entry name" value="Glyco_hydro_20"/>
    <property type="match status" value="1"/>
</dbReference>
<evidence type="ECO:0000256" key="6">
    <source>
        <dbReference type="PIRSR" id="PIRSR625705-1"/>
    </source>
</evidence>
<feature type="active site" description="Proton donor" evidence="6">
    <location>
        <position position="357"/>
    </location>
</feature>
<evidence type="ECO:0000313" key="12">
    <source>
        <dbReference type="Proteomes" id="UP000616724"/>
    </source>
</evidence>
<feature type="domain" description="Beta-hexosaminidase bacterial type N-terminal" evidence="10">
    <location>
        <begin position="36"/>
        <end position="190"/>
    </location>
</feature>
<evidence type="ECO:0000259" key="9">
    <source>
        <dbReference type="Pfam" id="PF00728"/>
    </source>
</evidence>
<dbReference type="SUPFAM" id="SSF51445">
    <property type="entry name" value="(Trans)glycosidases"/>
    <property type="match status" value="1"/>
</dbReference>
<feature type="signal peptide" evidence="8">
    <location>
        <begin position="1"/>
        <end position="20"/>
    </location>
</feature>
<dbReference type="GO" id="GO:0004563">
    <property type="term" value="F:beta-N-acetylhexosaminidase activity"/>
    <property type="evidence" value="ECO:0007669"/>
    <property type="project" value="UniProtKB-EC"/>
</dbReference>
<feature type="chain" id="PRO_5035150553" description="beta-N-acetylhexosaminidase" evidence="8">
    <location>
        <begin position="21"/>
        <end position="546"/>
    </location>
</feature>
<dbReference type="PANTHER" id="PTHR22600">
    <property type="entry name" value="BETA-HEXOSAMINIDASE"/>
    <property type="match status" value="1"/>
</dbReference>
<organism evidence="11 12">
    <name type="scientific">Planobispora longispora</name>
    <dbReference type="NCBI Taxonomy" id="28887"/>
    <lineage>
        <taxon>Bacteria</taxon>
        <taxon>Bacillati</taxon>
        <taxon>Actinomycetota</taxon>
        <taxon>Actinomycetes</taxon>
        <taxon>Streptosporangiales</taxon>
        <taxon>Streptosporangiaceae</taxon>
        <taxon>Planobispora</taxon>
    </lineage>
</organism>
<gene>
    <name evidence="11" type="ORF">Plo01_38710</name>
</gene>
<evidence type="ECO:0000256" key="2">
    <source>
        <dbReference type="ARBA" id="ARBA00006285"/>
    </source>
</evidence>
<keyword evidence="4" id="KW-0378">Hydrolase</keyword>
<evidence type="ECO:0000256" key="1">
    <source>
        <dbReference type="ARBA" id="ARBA00001231"/>
    </source>
</evidence>
<dbReference type="GO" id="GO:0030203">
    <property type="term" value="P:glycosaminoglycan metabolic process"/>
    <property type="evidence" value="ECO:0007669"/>
    <property type="project" value="TreeGrafter"/>
</dbReference>
<sequence length="546" mass="58376">MRWRALLTPVVAVVTLAAGACSGEDAPAPSPRERHGLVPLPVEVVHRGAGFTIGEDAVITAPPEAERAAGHLAEAVRDVTGRTPRRGGNGAIRLEITAGPGTGTAPPGGDEPADAVLVDPADEAYELTVDAEGVRIRASRPVGLFRGVQTLRQLLPAANRAGTAGETGATGEAGTAGKTEAVLPGVRITDRPRFAWRGAMLDVARHFFTVDEVKRYVDLVSAYKVNVLHLHLSDDQGWRLPVRGRPELTRIGGAGEVGGGPGGSYTERDYREIVAYARERFVEVVPEIDMPGHVNAALAADGTLSCDGRRREPYTEIEVGFSALCVGKPEVDRFLADVIGEMARLTPGPYLHIGGDEVEKLTEEEYARFVGRAVELVGAAGKRAVGWQEIGGARLAAGTLAQYWQTEGSPEDALSAVRQGGKLIMSPASRTYLDMKYDDGTRLGLRWAGLIELEDAYDWDPATTIPGAGDGQVLGVEAPLWTETAETMDDLEYLAFPRLPAIAEVAWTPREAREFGDFAARLAGHGPRWARLGVDFHRSPGVAWPE</sequence>
<dbReference type="EMBL" id="BOOH01000030">
    <property type="protein sequence ID" value="GIH77442.1"/>
    <property type="molecule type" value="Genomic_DNA"/>
</dbReference>
<dbReference type="RefSeq" id="WP_203892013.1">
    <property type="nucleotide sequence ID" value="NZ_BOOH01000030.1"/>
</dbReference>
<protein>
    <recommendedName>
        <fullName evidence="3">beta-N-acetylhexosaminidase</fullName>
        <ecNumber evidence="3">3.2.1.52</ecNumber>
    </recommendedName>
</protein>
<evidence type="ECO:0000256" key="3">
    <source>
        <dbReference type="ARBA" id="ARBA00012663"/>
    </source>
</evidence>
<dbReference type="CDD" id="cd06568">
    <property type="entry name" value="GH20_SpHex_like"/>
    <property type="match status" value="1"/>
</dbReference>
<dbReference type="InterPro" id="IPR017853">
    <property type="entry name" value="GH"/>
</dbReference>
<dbReference type="Gene3D" id="3.20.20.80">
    <property type="entry name" value="Glycosidases"/>
    <property type="match status" value="1"/>
</dbReference>
<feature type="region of interest" description="Disordered" evidence="7">
    <location>
        <begin position="82"/>
        <end position="109"/>
    </location>
</feature>
<keyword evidence="12" id="KW-1185">Reference proteome</keyword>
<dbReference type="Proteomes" id="UP000616724">
    <property type="component" value="Unassembled WGS sequence"/>
</dbReference>
<keyword evidence="5" id="KW-0326">Glycosidase</keyword>
<dbReference type="InterPro" id="IPR015882">
    <property type="entry name" value="HEX_bac_N"/>
</dbReference>
<keyword evidence="8" id="KW-0732">Signal</keyword>
<dbReference type="InterPro" id="IPR025705">
    <property type="entry name" value="Beta_hexosaminidase_sua/sub"/>
</dbReference>
<evidence type="ECO:0000256" key="8">
    <source>
        <dbReference type="SAM" id="SignalP"/>
    </source>
</evidence>
<dbReference type="PROSITE" id="PS51257">
    <property type="entry name" value="PROKAR_LIPOPROTEIN"/>
    <property type="match status" value="1"/>
</dbReference>
<name>A0A8J3RPA9_9ACTN</name>
<dbReference type="InterPro" id="IPR015883">
    <property type="entry name" value="Glyco_hydro_20_cat"/>
</dbReference>
<dbReference type="GO" id="GO:0016020">
    <property type="term" value="C:membrane"/>
    <property type="evidence" value="ECO:0007669"/>
    <property type="project" value="TreeGrafter"/>
</dbReference>
<proteinExistence type="inferred from homology"/>
<dbReference type="PANTHER" id="PTHR22600:SF57">
    <property type="entry name" value="BETA-N-ACETYLHEXOSAMINIDASE"/>
    <property type="match status" value="1"/>
</dbReference>
<reference evidence="11 12" key="1">
    <citation type="submission" date="2021-01" db="EMBL/GenBank/DDBJ databases">
        <title>Whole genome shotgun sequence of Planobispora longispora NBRC 13918.</title>
        <authorList>
            <person name="Komaki H."/>
            <person name="Tamura T."/>
        </authorList>
    </citation>
    <scope>NUCLEOTIDE SEQUENCE [LARGE SCALE GENOMIC DNA]</scope>
    <source>
        <strain evidence="11 12">NBRC 13918</strain>
    </source>
</reference>
<comment type="catalytic activity">
    <reaction evidence="1">
        <text>Hydrolysis of terminal non-reducing N-acetyl-D-hexosamine residues in N-acetyl-beta-D-hexosaminides.</text>
        <dbReference type="EC" id="3.2.1.52"/>
    </reaction>
</comment>
<evidence type="ECO:0000256" key="5">
    <source>
        <dbReference type="ARBA" id="ARBA00023295"/>
    </source>
</evidence>
<comment type="similarity">
    <text evidence="2">Belongs to the glycosyl hydrolase 20 family.</text>
</comment>
<dbReference type="Pfam" id="PF02838">
    <property type="entry name" value="Glyco_hydro_20b"/>
    <property type="match status" value="1"/>
</dbReference>
<comment type="caution">
    <text evidence="11">The sequence shown here is derived from an EMBL/GenBank/DDBJ whole genome shotgun (WGS) entry which is preliminary data.</text>
</comment>
<dbReference type="PRINTS" id="PR00738">
    <property type="entry name" value="GLHYDRLASE20"/>
</dbReference>
<dbReference type="EC" id="3.2.1.52" evidence="3"/>
<feature type="domain" description="Glycoside hydrolase family 20 catalytic" evidence="9">
    <location>
        <begin position="194"/>
        <end position="509"/>
    </location>
</feature>
<dbReference type="SUPFAM" id="SSF55545">
    <property type="entry name" value="beta-N-acetylhexosaminidase-like domain"/>
    <property type="match status" value="1"/>
</dbReference>